<evidence type="ECO:0000313" key="3">
    <source>
        <dbReference type="Proteomes" id="UP000305267"/>
    </source>
</evidence>
<dbReference type="AlphaFoldDB" id="A0A5C4LJT9"/>
<dbReference type="EMBL" id="VDDA01000003">
    <property type="protein sequence ID" value="TNC14032.1"/>
    <property type="molecule type" value="Genomic_DNA"/>
</dbReference>
<keyword evidence="1" id="KW-0732">Signal</keyword>
<evidence type="ECO:0000256" key="1">
    <source>
        <dbReference type="SAM" id="SignalP"/>
    </source>
</evidence>
<proteinExistence type="predicted"/>
<protein>
    <submittedName>
        <fullName evidence="2">Nonribosomal peptide synthetase MxaA</fullName>
    </submittedName>
</protein>
<dbReference type="OrthoDB" id="5608210at2"/>
<gene>
    <name evidence="2" type="ORF">FF100_07510</name>
</gene>
<sequence>MSGRAITTPRHRRPLRALWLAALLSAGLPSPAEAQIGTVVVRSPRPFGLFVGDRFAATVEIEAAEGFAPQAASLPKPGPLTAWLDLTRVAVAPGPVRDGNRLWRLSLTYQTFYAALDVRRLDVPAFAVTFASEAPRATTSAVAEVPGWPISVSPLREIQPPPVADPVEYMRPEGASPRRDPAVPRTLAGGFAASALAGLALLARDRAWWPFRHRPARAFAAAWRQVRRLAARRDAEAAYREALLALHRGLDRTDGRRVMGEDLAGFLARHPAYGALAQPLDRFFAASRDAFFGRDPSAAQRTCPFPDLVATARRLAAAERAARGGGAA</sequence>
<reference evidence="2 3" key="1">
    <citation type="submission" date="2019-06" db="EMBL/GenBank/DDBJ databases">
        <title>Genome of Methylobacterium sp. 17Sr1-39.</title>
        <authorList>
            <person name="Seo T."/>
        </authorList>
    </citation>
    <scope>NUCLEOTIDE SEQUENCE [LARGE SCALE GENOMIC DNA]</scope>
    <source>
        <strain evidence="2 3">17Sr1-39</strain>
    </source>
</reference>
<keyword evidence="3" id="KW-1185">Reference proteome</keyword>
<comment type="caution">
    <text evidence="2">The sequence shown here is derived from an EMBL/GenBank/DDBJ whole genome shotgun (WGS) entry which is preliminary data.</text>
</comment>
<dbReference type="RefSeq" id="WP_139034949.1">
    <property type="nucleotide sequence ID" value="NZ_VDDA01000003.1"/>
</dbReference>
<evidence type="ECO:0000313" key="2">
    <source>
        <dbReference type="EMBL" id="TNC14032.1"/>
    </source>
</evidence>
<accession>A0A5C4LJT9</accession>
<organism evidence="2 3">
    <name type="scientific">Methylobacterium terricola</name>
    <dbReference type="NCBI Taxonomy" id="2583531"/>
    <lineage>
        <taxon>Bacteria</taxon>
        <taxon>Pseudomonadati</taxon>
        <taxon>Pseudomonadota</taxon>
        <taxon>Alphaproteobacteria</taxon>
        <taxon>Hyphomicrobiales</taxon>
        <taxon>Methylobacteriaceae</taxon>
        <taxon>Methylobacterium</taxon>
    </lineage>
</organism>
<name>A0A5C4LJT9_9HYPH</name>
<feature type="chain" id="PRO_5022956448" evidence="1">
    <location>
        <begin position="35"/>
        <end position="328"/>
    </location>
</feature>
<dbReference type="Proteomes" id="UP000305267">
    <property type="component" value="Unassembled WGS sequence"/>
</dbReference>
<feature type="signal peptide" evidence="1">
    <location>
        <begin position="1"/>
        <end position="34"/>
    </location>
</feature>